<keyword evidence="2" id="KW-1133">Transmembrane helix</keyword>
<dbReference type="RefSeq" id="WP_138045308.1">
    <property type="nucleotide sequence ID" value="NZ_VBZC01000012.1"/>
</dbReference>
<feature type="compositionally biased region" description="Acidic residues" evidence="1">
    <location>
        <begin position="143"/>
        <end position="154"/>
    </location>
</feature>
<dbReference type="AlphaFoldDB" id="A0A5R9FP56"/>
<feature type="transmembrane region" description="Helical" evidence="2">
    <location>
        <begin position="20"/>
        <end position="42"/>
    </location>
</feature>
<proteinExistence type="predicted"/>
<feature type="transmembrane region" description="Helical" evidence="2">
    <location>
        <begin position="48"/>
        <end position="69"/>
    </location>
</feature>
<protein>
    <submittedName>
        <fullName evidence="3">Uncharacterized protein</fullName>
    </submittedName>
</protein>
<accession>A0A5R9FP56</accession>
<dbReference type="EMBL" id="VBZC01000012">
    <property type="protein sequence ID" value="TLS45717.1"/>
    <property type="molecule type" value="Genomic_DNA"/>
</dbReference>
<dbReference type="Proteomes" id="UP000305906">
    <property type="component" value="Unassembled WGS sequence"/>
</dbReference>
<evidence type="ECO:0000256" key="1">
    <source>
        <dbReference type="SAM" id="MobiDB-lite"/>
    </source>
</evidence>
<keyword evidence="2" id="KW-0812">Transmembrane</keyword>
<gene>
    <name evidence="3" type="ORF">FE633_13190</name>
</gene>
<reference evidence="3 4" key="1">
    <citation type="submission" date="2019-05" db="EMBL/GenBank/DDBJ databases">
        <title>Streptomyces sp. NEAU-C151, a novel actinomycete isolated from soil.</title>
        <authorList>
            <person name="Han L."/>
            <person name="Jiang H."/>
        </authorList>
    </citation>
    <scope>NUCLEOTIDE SEQUENCE [LARGE SCALE GENOMIC DNA]</scope>
    <source>
        <strain evidence="3 4">NEAU-C151</strain>
    </source>
</reference>
<evidence type="ECO:0000313" key="3">
    <source>
        <dbReference type="EMBL" id="TLS45717.1"/>
    </source>
</evidence>
<sequence length="291" mass="30710">MPLRTYIDTSRRFGSAFGSAFVLGVGRLATLVGGAAAGTGLFTDQPTVPALITTIAAGIGGAFLSPRLLTAHPKKRPIATVIYLTPHSSLSAILIAELVTTSTEARLIEGGALALWTVGVWWLRPAALGKRVAKWPDPPALDPDADDEAEDAEAPDGVAVVEKIPDDPAAAWWHLNAAKEDGVAPGTEIVAIRQIEDGRRVAAAIASKVHGEPVPKIELRRLSALLNIPVGLLAIEDIPGYGAGVQMLLIGPQPEATQADEDMWTEIAQTALPGVHLVEVNEYDLSEELNR</sequence>
<organism evidence="3 4">
    <name type="scientific">Streptomyces montanus</name>
    <dbReference type="NCBI Taxonomy" id="2580423"/>
    <lineage>
        <taxon>Bacteria</taxon>
        <taxon>Bacillati</taxon>
        <taxon>Actinomycetota</taxon>
        <taxon>Actinomycetes</taxon>
        <taxon>Kitasatosporales</taxon>
        <taxon>Streptomycetaceae</taxon>
        <taxon>Streptomyces</taxon>
    </lineage>
</organism>
<name>A0A5R9FP56_9ACTN</name>
<evidence type="ECO:0000313" key="4">
    <source>
        <dbReference type="Proteomes" id="UP000305906"/>
    </source>
</evidence>
<evidence type="ECO:0000256" key="2">
    <source>
        <dbReference type="SAM" id="Phobius"/>
    </source>
</evidence>
<keyword evidence="4" id="KW-1185">Reference proteome</keyword>
<feature type="region of interest" description="Disordered" evidence="1">
    <location>
        <begin position="134"/>
        <end position="154"/>
    </location>
</feature>
<comment type="caution">
    <text evidence="3">The sequence shown here is derived from an EMBL/GenBank/DDBJ whole genome shotgun (WGS) entry which is preliminary data.</text>
</comment>
<keyword evidence="2" id="KW-0472">Membrane</keyword>